<dbReference type="AlphaFoldDB" id="A0A2A7MJI7"/>
<evidence type="ECO:0000313" key="1">
    <source>
        <dbReference type="EMBL" id="PEG31298.1"/>
    </source>
</evidence>
<protein>
    <submittedName>
        <fullName evidence="1">Uncharacterized protein</fullName>
    </submittedName>
</protein>
<dbReference type="EMBL" id="PDCJ01000001">
    <property type="protein sequence ID" value="PEG31298.1"/>
    <property type="molecule type" value="Genomic_DNA"/>
</dbReference>
<dbReference type="RefSeq" id="WP_058295456.1">
    <property type="nucleotide sequence ID" value="NZ_CAMRXJ010000047.1"/>
</dbReference>
<reference evidence="1 2" key="1">
    <citation type="submission" date="2017-10" db="EMBL/GenBank/DDBJ databases">
        <title>Effective Description of Clostridium neonatale sp. nov. linked to necrotizing enterocolitis in neonates and a clarification of species assignable to the genus Clostridium (Prazmowski 1880) emend. Lawson and Rainey 2016.</title>
        <authorList>
            <person name="Bernard K."/>
            <person name="Burdz T."/>
            <person name="Wiebe D."/>
            <person name="Balcewich B."/>
            <person name="Alfa M."/>
            <person name="Bernier A.-M."/>
        </authorList>
    </citation>
    <scope>NUCLEOTIDE SEQUENCE [LARGE SCALE GENOMIC DNA]</scope>
    <source>
        <strain evidence="1 2">LCDC99A005</strain>
    </source>
</reference>
<proteinExistence type="predicted"/>
<evidence type="ECO:0000313" key="2">
    <source>
        <dbReference type="Proteomes" id="UP000220840"/>
    </source>
</evidence>
<accession>A0A2A7MJI7</accession>
<organism evidence="1 2">
    <name type="scientific">Clostridium neonatale</name>
    <dbReference type="NCBI Taxonomy" id="137838"/>
    <lineage>
        <taxon>Bacteria</taxon>
        <taxon>Bacillati</taxon>
        <taxon>Bacillota</taxon>
        <taxon>Clostridia</taxon>
        <taxon>Eubacteriales</taxon>
        <taxon>Clostridiaceae</taxon>
        <taxon>Clostridium</taxon>
    </lineage>
</organism>
<dbReference type="STRING" id="137838.GCA_001458595_02699"/>
<gene>
    <name evidence="1" type="ORF">CQ394_06145</name>
</gene>
<sequence length="239" mass="28042">MLNDTLILKYSKEDNKDGLENCKKLTKSIVKKHCGRDRFISYRQAYYFACDMDNVLEKARNTEDVMLSVDIALLVLDEAIEAFQYADDSDGDIGMLVSKTMKTISTIIDRNTECDIKIKRQLFKKLLKKSESKIFDGWNDFRINMLEICAQFADIEEFRDQLTEKIKSMIDSNSNNEYKKYSNESMLHILYEIIDEYGTKKESEEFILNNINFSSFRELLINKYIASKNYEKVNGKMYV</sequence>
<dbReference type="OrthoDB" id="9760715at2"/>
<name>A0A2A7MJI7_9CLOT</name>
<dbReference type="Proteomes" id="UP000220840">
    <property type="component" value="Unassembled WGS sequence"/>
</dbReference>
<keyword evidence="2" id="KW-1185">Reference proteome</keyword>
<comment type="caution">
    <text evidence="1">The sequence shown here is derived from an EMBL/GenBank/DDBJ whole genome shotgun (WGS) entry which is preliminary data.</text>
</comment>